<dbReference type="InterPro" id="IPR010064">
    <property type="entry name" value="HK97-gp10_tail"/>
</dbReference>
<dbReference type="Pfam" id="PF04883">
    <property type="entry name" value="HK97-gp10_like"/>
    <property type="match status" value="1"/>
</dbReference>
<organism evidence="2 3">
    <name type="scientific">Paracoccus salipaludis</name>
    <dbReference type="NCBI Taxonomy" id="2032623"/>
    <lineage>
        <taxon>Bacteria</taxon>
        <taxon>Pseudomonadati</taxon>
        <taxon>Pseudomonadota</taxon>
        <taxon>Alphaproteobacteria</taxon>
        <taxon>Rhodobacterales</taxon>
        <taxon>Paracoccaceae</taxon>
        <taxon>Paracoccus</taxon>
    </lineage>
</organism>
<name>A0A2A2GPJ7_9RHOB</name>
<sequence length="160" mass="16916">MSITRQSSDRLAKRLAAVAPEIKAKLVPALVKSAEEVADKARALAEASRRTDETIESITVTPPGGTTPAYAQGRQSTRAHELQALVTVGSPEVRTGHLVEFGTGERHHADGTPTGKMEAQPFMLPSWRLSKARVERRINRAINAGVKAAVAGGNGGSNDA</sequence>
<dbReference type="Proteomes" id="UP000218023">
    <property type="component" value="Unassembled WGS sequence"/>
</dbReference>
<dbReference type="AlphaFoldDB" id="A0A2A2GPJ7"/>
<evidence type="ECO:0008006" key="4">
    <source>
        <dbReference type="Google" id="ProtNLM"/>
    </source>
</evidence>
<dbReference type="RefSeq" id="WP_095638682.1">
    <property type="nucleotide sequence ID" value="NZ_NSJZ01000001.1"/>
</dbReference>
<comment type="caution">
    <text evidence="2">The sequence shown here is derived from an EMBL/GenBank/DDBJ whole genome shotgun (WGS) entry which is preliminary data.</text>
</comment>
<proteinExistence type="predicted"/>
<dbReference type="OrthoDB" id="8480914at2"/>
<evidence type="ECO:0000256" key="1">
    <source>
        <dbReference type="SAM" id="MobiDB-lite"/>
    </source>
</evidence>
<evidence type="ECO:0000313" key="3">
    <source>
        <dbReference type="Proteomes" id="UP000218023"/>
    </source>
</evidence>
<keyword evidence="3" id="KW-1185">Reference proteome</keyword>
<evidence type="ECO:0000313" key="2">
    <source>
        <dbReference type="EMBL" id="PAU98963.1"/>
    </source>
</evidence>
<reference evidence="2 3" key="1">
    <citation type="submission" date="2017-09" db="EMBL/GenBank/DDBJ databases">
        <title>Paracoccus alkalisoli sp. nov., isolated from saline alkaline soil.</title>
        <authorList>
            <person name="Dong X."/>
            <person name="Zhang G."/>
        </authorList>
    </citation>
    <scope>NUCLEOTIDE SEQUENCE [LARGE SCALE GENOMIC DNA]</scope>
    <source>
        <strain evidence="2 3">WN007</strain>
    </source>
</reference>
<accession>A0A2A2GPJ7</accession>
<gene>
    <name evidence="2" type="ORF">CK240_02215</name>
</gene>
<feature type="region of interest" description="Disordered" evidence="1">
    <location>
        <begin position="48"/>
        <end position="71"/>
    </location>
</feature>
<protein>
    <recommendedName>
        <fullName evidence="4">HK97 gp10 family phage protein</fullName>
    </recommendedName>
</protein>
<dbReference type="EMBL" id="NSJZ01000001">
    <property type="protein sequence ID" value="PAU98963.1"/>
    <property type="molecule type" value="Genomic_DNA"/>
</dbReference>